<reference evidence="8" key="1">
    <citation type="journal article" date="2019" name="Int. J. Syst. Evol. Microbiol.">
        <title>The Global Catalogue of Microorganisms (GCM) 10K type strain sequencing project: providing services to taxonomists for standard genome sequencing and annotation.</title>
        <authorList>
            <consortium name="The Broad Institute Genomics Platform"/>
            <consortium name="The Broad Institute Genome Sequencing Center for Infectious Disease"/>
            <person name="Wu L."/>
            <person name="Ma J."/>
        </authorList>
    </citation>
    <scope>NUCLEOTIDE SEQUENCE [LARGE SCALE GENOMIC DNA]</scope>
    <source>
        <strain evidence="8">JCM 10649</strain>
    </source>
</reference>
<comment type="subcellular location">
    <subcellularLocation>
        <location evidence="1">Cell membrane</location>
        <topology evidence="1">Multi-pass membrane protein</topology>
    </subcellularLocation>
</comment>
<evidence type="ECO:0000256" key="3">
    <source>
        <dbReference type="ARBA" id="ARBA00022692"/>
    </source>
</evidence>
<comment type="caution">
    <text evidence="7">The sequence shown here is derived from an EMBL/GenBank/DDBJ whole genome shotgun (WGS) entry which is preliminary data.</text>
</comment>
<feature type="transmembrane region" description="Helical" evidence="6">
    <location>
        <begin position="156"/>
        <end position="180"/>
    </location>
</feature>
<dbReference type="PANTHER" id="PTHR30086:SF20">
    <property type="entry name" value="ARGININE EXPORTER PROTEIN ARGO-RELATED"/>
    <property type="match status" value="1"/>
</dbReference>
<keyword evidence="3 6" id="KW-0812">Transmembrane</keyword>
<accession>A0ABP3K2Y8</accession>
<evidence type="ECO:0000256" key="5">
    <source>
        <dbReference type="ARBA" id="ARBA00023136"/>
    </source>
</evidence>
<dbReference type="PANTHER" id="PTHR30086">
    <property type="entry name" value="ARGININE EXPORTER PROTEIN ARGO"/>
    <property type="match status" value="1"/>
</dbReference>
<dbReference type="RefSeq" id="WP_344091623.1">
    <property type="nucleotide sequence ID" value="NZ_BAAAHB010000037.1"/>
</dbReference>
<name>A0ABP3K2Y8_9ACTN</name>
<evidence type="ECO:0000313" key="7">
    <source>
        <dbReference type="EMBL" id="GAA0470272.1"/>
    </source>
</evidence>
<keyword evidence="8" id="KW-1185">Reference proteome</keyword>
<evidence type="ECO:0000256" key="4">
    <source>
        <dbReference type="ARBA" id="ARBA00022989"/>
    </source>
</evidence>
<feature type="transmembrane region" description="Helical" evidence="6">
    <location>
        <begin position="37"/>
        <end position="59"/>
    </location>
</feature>
<organism evidence="7 8">
    <name type="scientific">Streptomyces stramineus</name>
    <dbReference type="NCBI Taxonomy" id="173861"/>
    <lineage>
        <taxon>Bacteria</taxon>
        <taxon>Bacillati</taxon>
        <taxon>Actinomycetota</taxon>
        <taxon>Actinomycetes</taxon>
        <taxon>Kitasatosporales</taxon>
        <taxon>Streptomycetaceae</taxon>
        <taxon>Streptomyces</taxon>
    </lineage>
</organism>
<proteinExistence type="predicted"/>
<dbReference type="InterPro" id="IPR001123">
    <property type="entry name" value="LeuE-type"/>
</dbReference>
<feature type="transmembrane region" description="Helical" evidence="6">
    <location>
        <begin position="200"/>
        <end position="218"/>
    </location>
</feature>
<sequence>MVQVVSGLFLGTSMMLIAAPGPDSALAAQLVLRTGRWRPAAAAALGMISAGVIHGVLALTGVSLILRAEPALFTAVQWCGAAVMVAWGLLAVKGALRPAAPDDEPAPDAGKGVTPSARRHFTLGLLCTGTNPNVGLFLLAYLPQFVPEGAPRTSSMAVLAAVHLSLAALWLTFVISVIHLSRSRVALRRTAPRTGRAKRIFEGTAGVVFIAFAVRLALSG</sequence>
<evidence type="ECO:0000256" key="6">
    <source>
        <dbReference type="SAM" id="Phobius"/>
    </source>
</evidence>
<dbReference type="EMBL" id="BAAAHB010000037">
    <property type="protein sequence ID" value="GAA0470272.1"/>
    <property type="molecule type" value="Genomic_DNA"/>
</dbReference>
<protein>
    <submittedName>
        <fullName evidence="7">LysE family translocator</fullName>
    </submittedName>
</protein>
<dbReference type="Pfam" id="PF01810">
    <property type="entry name" value="LysE"/>
    <property type="match status" value="1"/>
</dbReference>
<dbReference type="Proteomes" id="UP001499895">
    <property type="component" value="Unassembled WGS sequence"/>
</dbReference>
<gene>
    <name evidence="7" type="ORF">GCM10009544_35470</name>
</gene>
<evidence type="ECO:0000256" key="2">
    <source>
        <dbReference type="ARBA" id="ARBA00022475"/>
    </source>
</evidence>
<keyword evidence="4 6" id="KW-1133">Transmembrane helix</keyword>
<keyword evidence="2" id="KW-1003">Cell membrane</keyword>
<evidence type="ECO:0000256" key="1">
    <source>
        <dbReference type="ARBA" id="ARBA00004651"/>
    </source>
</evidence>
<evidence type="ECO:0000313" key="8">
    <source>
        <dbReference type="Proteomes" id="UP001499895"/>
    </source>
</evidence>
<keyword evidence="5 6" id="KW-0472">Membrane</keyword>
<feature type="transmembrane region" description="Helical" evidence="6">
    <location>
        <begin position="71"/>
        <end position="92"/>
    </location>
</feature>